<dbReference type="EMBL" id="JARBHB010000009">
    <property type="protein sequence ID" value="KAJ8875345.1"/>
    <property type="molecule type" value="Genomic_DNA"/>
</dbReference>
<evidence type="ECO:0000313" key="1">
    <source>
        <dbReference type="EMBL" id="KAJ8875345.1"/>
    </source>
</evidence>
<proteinExistence type="predicted"/>
<accession>A0ABQ9GTI9</accession>
<reference evidence="1 2" key="1">
    <citation type="submission" date="2023-02" db="EMBL/GenBank/DDBJ databases">
        <title>LHISI_Scaffold_Assembly.</title>
        <authorList>
            <person name="Stuart O.P."/>
            <person name="Cleave R."/>
            <person name="Magrath M.J.L."/>
            <person name="Mikheyev A.S."/>
        </authorList>
    </citation>
    <scope>NUCLEOTIDE SEQUENCE [LARGE SCALE GENOMIC DNA]</scope>
    <source>
        <strain evidence="1">Daus_M_001</strain>
        <tissue evidence="1">Leg muscle</tissue>
    </source>
</reference>
<gene>
    <name evidence="1" type="ORF">PR048_023240</name>
</gene>
<protein>
    <recommendedName>
        <fullName evidence="3">Ribosomal protein S14</fullName>
    </recommendedName>
</protein>
<sequence>MSVYTRQKAKSKYRNRIRLERASRRESSDTHKTLYDRVKRCQERKINVKASESVNPRCLPANKTRLYSLFSPLVGPHLSPISPHSLARRVGRDDLMTLWRQGGAERTRIIARAHEGFGFGIDFSLPIVANRVQSPVGPLPGIVPDDAVGRRVFSGIFRFPPSSQSDKDVLIGARDPLTSWRCPKLPCPKPHSDRVNVTKLDAEFRTIPRPQERPNVDTAASYHSSAFISSHGSFRLAGTTHISLIGKPA</sequence>
<evidence type="ECO:0008006" key="3">
    <source>
        <dbReference type="Google" id="ProtNLM"/>
    </source>
</evidence>
<evidence type="ECO:0000313" key="2">
    <source>
        <dbReference type="Proteomes" id="UP001159363"/>
    </source>
</evidence>
<keyword evidence="2" id="KW-1185">Reference proteome</keyword>
<name>A0ABQ9GTI9_9NEOP</name>
<dbReference type="Proteomes" id="UP001159363">
    <property type="component" value="Chromosome 8"/>
</dbReference>
<comment type="caution">
    <text evidence="1">The sequence shown here is derived from an EMBL/GenBank/DDBJ whole genome shotgun (WGS) entry which is preliminary data.</text>
</comment>
<organism evidence="1 2">
    <name type="scientific">Dryococelus australis</name>
    <dbReference type="NCBI Taxonomy" id="614101"/>
    <lineage>
        <taxon>Eukaryota</taxon>
        <taxon>Metazoa</taxon>
        <taxon>Ecdysozoa</taxon>
        <taxon>Arthropoda</taxon>
        <taxon>Hexapoda</taxon>
        <taxon>Insecta</taxon>
        <taxon>Pterygota</taxon>
        <taxon>Neoptera</taxon>
        <taxon>Polyneoptera</taxon>
        <taxon>Phasmatodea</taxon>
        <taxon>Verophasmatodea</taxon>
        <taxon>Anareolatae</taxon>
        <taxon>Phasmatidae</taxon>
        <taxon>Eurycanthinae</taxon>
        <taxon>Dryococelus</taxon>
    </lineage>
</organism>